<dbReference type="Gramene" id="CDF36585">
    <property type="protein sequence ID" value="CDF36585"/>
    <property type="gene ID" value="CHC_T00004846001"/>
</dbReference>
<dbReference type="AlphaFoldDB" id="R7QGP9"/>
<dbReference type="GeneID" id="17324137"/>
<evidence type="ECO:0000313" key="2">
    <source>
        <dbReference type="EMBL" id="CDF36585.1"/>
    </source>
</evidence>
<evidence type="ECO:0000313" key="3">
    <source>
        <dbReference type="Proteomes" id="UP000012073"/>
    </source>
</evidence>
<feature type="region of interest" description="Disordered" evidence="1">
    <location>
        <begin position="1"/>
        <end position="27"/>
    </location>
</feature>
<protein>
    <submittedName>
        <fullName evidence="2">Uncharacterized protein</fullName>
    </submittedName>
</protein>
<name>R7QGP9_CHOCR</name>
<dbReference type="PRINTS" id="PR00622">
    <property type="entry name" value="HISTONEH3"/>
</dbReference>
<dbReference type="GO" id="GO:0000786">
    <property type="term" value="C:nucleosome"/>
    <property type="evidence" value="ECO:0007669"/>
    <property type="project" value="InterPro"/>
</dbReference>
<dbReference type="PROSITE" id="PS00322">
    <property type="entry name" value="HISTONE_H3_1"/>
    <property type="match status" value="1"/>
</dbReference>
<accession>R7QGP9</accession>
<dbReference type="PhylomeDB" id="R7QGP9"/>
<keyword evidence="3" id="KW-1185">Reference proteome</keyword>
<dbReference type="GO" id="GO:0003677">
    <property type="term" value="F:DNA binding"/>
    <property type="evidence" value="ECO:0007669"/>
    <property type="project" value="InterPro"/>
</dbReference>
<sequence length="441" mass="49791">MAKTKQTARRSTGGKAPRKQLGSKAARVSVGELNARERIMWLLSQRTDVMKVSKNEEASPRFPYHVWVGTRLTRYDLDLTEMLPLFGRHVLVHVSARGKHGDSVDEFSRVGLTESIDDERVYDHVEDETWNIESICYNRLANKYVAIDARDKSKHAILLYTLQVCGGNKSSGHQIQSDKFYTNGRDHLSAYLLIDEWCQKYPGRWLAMSTSGARTESSLASSFHLHNLGATPYQDRTDLCIPAAVCNSIRALGARKLADSYWKHFKENAKSFVQHGSLPRRIRDLRDANKHLKREEVVLEHTFGSVPTIGKLLDVESGVFVVTLEGSSNKLHTVCVSSKDHIILDCMEPYPMPFSLQALKLCLGDGVSLLEIREMGKVCLVRASTTRALSASTKRRERRKLKAESNKSKQPRSFLFSCLYGFHDSNCIYSLHALSDFVPKT</sequence>
<reference evidence="3" key="1">
    <citation type="journal article" date="2013" name="Proc. Natl. Acad. Sci. U.S.A.">
        <title>Genome structure and metabolic features in the red seaweed Chondrus crispus shed light on evolution of the Archaeplastida.</title>
        <authorList>
            <person name="Collen J."/>
            <person name="Porcel B."/>
            <person name="Carre W."/>
            <person name="Ball S.G."/>
            <person name="Chaparro C."/>
            <person name="Tonon T."/>
            <person name="Barbeyron T."/>
            <person name="Michel G."/>
            <person name="Noel B."/>
            <person name="Valentin K."/>
            <person name="Elias M."/>
            <person name="Artiguenave F."/>
            <person name="Arun A."/>
            <person name="Aury J.M."/>
            <person name="Barbosa-Neto J.F."/>
            <person name="Bothwell J.H."/>
            <person name="Bouget F.Y."/>
            <person name="Brillet L."/>
            <person name="Cabello-Hurtado F."/>
            <person name="Capella-Gutierrez S."/>
            <person name="Charrier B."/>
            <person name="Cladiere L."/>
            <person name="Cock J.M."/>
            <person name="Coelho S.M."/>
            <person name="Colleoni C."/>
            <person name="Czjzek M."/>
            <person name="Da Silva C."/>
            <person name="Delage L."/>
            <person name="Denoeud F."/>
            <person name="Deschamps P."/>
            <person name="Dittami S.M."/>
            <person name="Gabaldon T."/>
            <person name="Gachon C.M."/>
            <person name="Groisillier A."/>
            <person name="Herve C."/>
            <person name="Jabbari K."/>
            <person name="Katinka M."/>
            <person name="Kloareg B."/>
            <person name="Kowalczyk N."/>
            <person name="Labadie K."/>
            <person name="Leblanc C."/>
            <person name="Lopez P.J."/>
            <person name="McLachlan D.H."/>
            <person name="Meslet-Cladiere L."/>
            <person name="Moustafa A."/>
            <person name="Nehr Z."/>
            <person name="Nyvall Collen P."/>
            <person name="Panaud O."/>
            <person name="Partensky F."/>
            <person name="Poulain J."/>
            <person name="Rensing S.A."/>
            <person name="Rousvoal S."/>
            <person name="Samson G."/>
            <person name="Symeonidi A."/>
            <person name="Weissenbach J."/>
            <person name="Zambounis A."/>
            <person name="Wincker P."/>
            <person name="Boyen C."/>
        </authorList>
    </citation>
    <scope>NUCLEOTIDE SEQUENCE [LARGE SCALE GENOMIC DNA]</scope>
    <source>
        <strain evidence="3">cv. Stackhouse</strain>
    </source>
</reference>
<dbReference type="Proteomes" id="UP000012073">
    <property type="component" value="Unassembled WGS sequence"/>
</dbReference>
<proteinExistence type="predicted"/>
<dbReference type="EMBL" id="HG001791">
    <property type="protein sequence ID" value="CDF36585.1"/>
    <property type="molecule type" value="Genomic_DNA"/>
</dbReference>
<dbReference type="STRING" id="2769.R7QGP9"/>
<dbReference type="InterPro" id="IPR000164">
    <property type="entry name" value="Histone_H3/CENP-A"/>
</dbReference>
<organism evidence="2 3">
    <name type="scientific">Chondrus crispus</name>
    <name type="common">Carrageen Irish moss</name>
    <name type="synonym">Polymorpha crispa</name>
    <dbReference type="NCBI Taxonomy" id="2769"/>
    <lineage>
        <taxon>Eukaryota</taxon>
        <taxon>Rhodophyta</taxon>
        <taxon>Florideophyceae</taxon>
        <taxon>Rhodymeniophycidae</taxon>
        <taxon>Gigartinales</taxon>
        <taxon>Gigartinaceae</taxon>
        <taxon>Chondrus</taxon>
    </lineage>
</organism>
<evidence type="ECO:0000256" key="1">
    <source>
        <dbReference type="SAM" id="MobiDB-lite"/>
    </source>
</evidence>
<gene>
    <name evidence="2" type="ORF">CHC_T00004846001</name>
</gene>
<dbReference type="GO" id="GO:0030527">
    <property type="term" value="F:structural constituent of chromatin"/>
    <property type="evidence" value="ECO:0007669"/>
    <property type="project" value="InterPro"/>
</dbReference>
<dbReference type="RefSeq" id="XP_005716404.1">
    <property type="nucleotide sequence ID" value="XM_005716347.1"/>
</dbReference>
<dbReference type="KEGG" id="ccp:CHC_T00004846001"/>